<reference evidence="5" key="1">
    <citation type="submission" date="2013-09" db="EMBL/GenBank/DDBJ databases">
        <title>The Genome Sequence of Anopheles maculatus species B.</title>
        <authorList>
            <consortium name="The Broad Institute Genomics Platform"/>
            <person name="Neafsey D.E."/>
            <person name="Besansky N."/>
            <person name="Howell P."/>
            <person name="Walton C."/>
            <person name="Young S.K."/>
            <person name="Zeng Q."/>
            <person name="Gargeya S."/>
            <person name="Fitzgerald M."/>
            <person name="Haas B."/>
            <person name="Abouelleil A."/>
            <person name="Allen A.W."/>
            <person name="Alvarado L."/>
            <person name="Arachchi H.M."/>
            <person name="Berlin A.M."/>
            <person name="Chapman S.B."/>
            <person name="Gainer-Dewar J."/>
            <person name="Goldberg J."/>
            <person name="Griggs A."/>
            <person name="Gujja S."/>
            <person name="Hansen M."/>
            <person name="Howarth C."/>
            <person name="Imamovic A."/>
            <person name="Ireland A."/>
            <person name="Larimer J."/>
            <person name="McCowan C."/>
            <person name="Murphy C."/>
            <person name="Pearson M."/>
            <person name="Poon T.W."/>
            <person name="Priest M."/>
            <person name="Roberts A."/>
            <person name="Saif S."/>
            <person name="Shea T."/>
            <person name="Sisk P."/>
            <person name="Sykes S."/>
            <person name="Wortman J."/>
            <person name="Nusbaum C."/>
            <person name="Birren B."/>
        </authorList>
    </citation>
    <scope>NUCLEOTIDE SEQUENCE [LARGE SCALE GENOMIC DNA]</scope>
    <source>
        <strain evidence="5">maculatus3</strain>
    </source>
</reference>
<dbReference type="AlphaFoldDB" id="A0A182SE62"/>
<feature type="compositionally biased region" description="Pro residues" evidence="1">
    <location>
        <begin position="190"/>
        <end position="200"/>
    </location>
</feature>
<reference evidence="4" key="2">
    <citation type="submission" date="2020-05" db="UniProtKB">
        <authorList>
            <consortium name="EnsemblMetazoa"/>
        </authorList>
    </citation>
    <scope>IDENTIFICATION</scope>
    <source>
        <strain evidence="4">maculatus3</strain>
    </source>
</reference>
<dbReference type="SUPFAM" id="SSF48350">
    <property type="entry name" value="GTPase activation domain, GAP"/>
    <property type="match status" value="1"/>
</dbReference>
<evidence type="ECO:0000259" key="2">
    <source>
        <dbReference type="PROSITE" id="PS50238"/>
    </source>
</evidence>
<organism evidence="4 5">
    <name type="scientific">Anopheles maculatus</name>
    <dbReference type="NCBI Taxonomy" id="74869"/>
    <lineage>
        <taxon>Eukaryota</taxon>
        <taxon>Metazoa</taxon>
        <taxon>Ecdysozoa</taxon>
        <taxon>Arthropoda</taxon>
        <taxon>Hexapoda</taxon>
        <taxon>Insecta</taxon>
        <taxon>Pterygota</taxon>
        <taxon>Neoptera</taxon>
        <taxon>Endopterygota</taxon>
        <taxon>Diptera</taxon>
        <taxon>Nematocera</taxon>
        <taxon>Culicoidea</taxon>
        <taxon>Culicidae</taxon>
        <taxon>Anophelinae</taxon>
        <taxon>Anopheles</taxon>
        <taxon>Anopheles maculatus group</taxon>
    </lineage>
</organism>
<dbReference type="Gene3D" id="1.25.40.530">
    <property type="entry name" value="MyTH4 domain"/>
    <property type="match status" value="1"/>
</dbReference>
<dbReference type="Gene3D" id="1.10.555.10">
    <property type="entry name" value="Rho GTPase activation protein"/>
    <property type="match status" value="1"/>
</dbReference>
<dbReference type="SMART" id="SM00139">
    <property type="entry name" value="MyTH4"/>
    <property type="match status" value="1"/>
</dbReference>
<dbReference type="PANTHER" id="PTHR45876">
    <property type="entry name" value="FI04035P"/>
    <property type="match status" value="1"/>
</dbReference>
<feature type="compositionally biased region" description="Basic and acidic residues" evidence="1">
    <location>
        <begin position="30"/>
        <end position="62"/>
    </location>
</feature>
<dbReference type="InterPro" id="IPR000857">
    <property type="entry name" value="MyTH4_dom"/>
</dbReference>
<dbReference type="FunFam" id="1.10.555.10:FF:000011">
    <property type="entry name" value="Rho GTPase-activating protein 39"/>
    <property type="match status" value="1"/>
</dbReference>
<dbReference type="GO" id="GO:0005737">
    <property type="term" value="C:cytoplasm"/>
    <property type="evidence" value="ECO:0007669"/>
    <property type="project" value="TreeGrafter"/>
</dbReference>
<feature type="domain" description="MyTH4" evidence="3">
    <location>
        <begin position="269"/>
        <end position="437"/>
    </location>
</feature>
<dbReference type="InterPro" id="IPR000198">
    <property type="entry name" value="RhoGAP_dom"/>
</dbReference>
<evidence type="ECO:0000313" key="5">
    <source>
        <dbReference type="Proteomes" id="UP000075901"/>
    </source>
</evidence>
<dbReference type="InterPro" id="IPR008936">
    <property type="entry name" value="Rho_GTPase_activation_prot"/>
</dbReference>
<evidence type="ECO:0000313" key="4">
    <source>
        <dbReference type="EnsemblMetazoa" id="AMAM004969-PA"/>
    </source>
</evidence>
<dbReference type="SMART" id="SM00324">
    <property type="entry name" value="RhoGAP"/>
    <property type="match status" value="1"/>
</dbReference>
<dbReference type="Pfam" id="PF00620">
    <property type="entry name" value="RhoGAP"/>
    <property type="match status" value="1"/>
</dbReference>
<keyword evidence="5" id="KW-1185">Reference proteome</keyword>
<dbReference type="CDD" id="cd04389">
    <property type="entry name" value="RhoGAP_KIAA1688"/>
    <property type="match status" value="1"/>
</dbReference>
<dbReference type="FunFam" id="1.25.40.530:FF:000007">
    <property type="entry name" value="Rho GTPase-activating protein 39"/>
    <property type="match status" value="1"/>
</dbReference>
<feature type="region of interest" description="Disordered" evidence="1">
    <location>
        <begin position="142"/>
        <end position="200"/>
    </location>
</feature>
<evidence type="ECO:0000259" key="3">
    <source>
        <dbReference type="PROSITE" id="PS51016"/>
    </source>
</evidence>
<dbReference type="InterPro" id="IPR038185">
    <property type="entry name" value="MyTH4_dom_sf"/>
</dbReference>
<dbReference type="PANTHER" id="PTHR45876:SF8">
    <property type="entry name" value="FI04035P"/>
    <property type="match status" value="1"/>
</dbReference>
<dbReference type="GO" id="GO:0005096">
    <property type="term" value="F:GTPase activator activity"/>
    <property type="evidence" value="ECO:0007669"/>
    <property type="project" value="TreeGrafter"/>
</dbReference>
<feature type="domain" description="Rho-GAP" evidence="2">
    <location>
        <begin position="448"/>
        <end position="637"/>
    </location>
</feature>
<dbReference type="GO" id="GO:0007165">
    <property type="term" value="P:signal transduction"/>
    <property type="evidence" value="ECO:0007669"/>
    <property type="project" value="InterPro"/>
</dbReference>
<name>A0A182SE62_9DIPT</name>
<evidence type="ECO:0000256" key="1">
    <source>
        <dbReference type="SAM" id="MobiDB-lite"/>
    </source>
</evidence>
<dbReference type="Proteomes" id="UP000075901">
    <property type="component" value="Unassembled WGS sequence"/>
</dbReference>
<dbReference type="EnsemblMetazoa" id="AMAM004969-RA">
    <property type="protein sequence ID" value="AMAM004969-PA"/>
    <property type="gene ID" value="AMAM004969"/>
</dbReference>
<proteinExistence type="predicted"/>
<evidence type="ECO:0008006" key="6">
    <source>
        <dbReference type="Google" id="ProtNLM"/>
    </source>
</evidence>
<feature type="region of interest" description="Disordered" evidence="1">
    <location>
        <begin position="24"/>
        <end position="62"/>
    </location>
</feature>
<feature type="compositionally biased region" description="Low complexity" evidence="1">
    <location>
        <begin position="171"/>
        <end position="185"/>
    </location>
</feature>
<dbReference type="VEuPathDB" id="VectorBase:AMAM004969"/>
<sequence>MQEHLLPLQHYILEQAKLSGSYGLGDLDSDSFHSDSQSEHSFSGHEPDNEDSDHSDGHGDYLAHYPYEEYGARHAQDGGVSYYNFEFNFGDRDEKEDISEEVTAKLESMPDQIYSPVKNHPPLHKFPSPAFHGGRPGLDPTGLLSDAVDRGPPTVPMGSGNGTFGPKTSYLQQMAAAAGQHQQQQLGGGMPPPQQQPPPHKLNKATLLQRFQENLTLGTTGPGAGSNGKIAEMALLKECDIEKFAQDNLNLHSKGIFRKKSSVRDMLSWTSNAISRPMLSLARDKAGKKMATDLFKLVQIYMGDRKARIGMSLNSVAIDIVTMAMGQAQLRDELYIQMCRQTTENPSRDSLIRGWELMAICLSFVPPSPTFQPALLGYINRHRDPSFATSFPEVGKWPIHVQISHYATIACRRLDRIGSSGRKQAKRPSEDEINQAREQIFRDSMFGNTLSEVMELQKERFPDRQLPWIQTTLSEQVLLLSGKQTEGIFRVPADVDEVNMLKNLIDRWEFPENKGTMDAHAPASLLKLWYRELYDPLIPDELYDECVQTEDPAEAAAIVEKLPKINRLVLTYLIHFLQQFSLPDVVANTKMDSSNLAMVFAPNLLRCQSQDPKVILENARKEMTFMRTLIQHMDTSSVTYLV</sequence>
<protein>
    <recommendedName>
        <fullName evidence="6">Rho-GAP domain-containing protein</fullName>
    </recommendedName>
</protein>
<dbReference type="GO" id="GO:0005856">
    <property type="term" value="C:cytoskeleton"/>
    <property type="evidence" value="ECO:0007669"/>
    <property type="project" value="InterPro"/>
</dbReference>
<dbReference type="PROSITE" id="PS51016">
    <property type="entry name" value="MYTH4"/>
    <property type="match status" value="1"/>
</dbReference>
<dbReference type="PROSITE" id="PS50238">
    <property type="entry name" value="RHOGAP"/>
    <property type="match status" value="1"/>
</dbReference>
<accession>A0A182SE62</accession>
<dbReference type="Pfam" id="PF00784">
    <property type="entry name" value="MyTH4"/>
    <property type="match status" value="1"/>
</dbReference>